<dbReference type="AlphaFoldDB" id="A0AAE7BED5"/>
<keyword evidence="3" id="KW-1185">Reference proteome</keyword>
<dbReference type="KEGG" id="adz:ADFLV_0288"/>
<evidence type="ECO:0000313" key="3">
    <source>
        <dbReference type="Proteomes" id="UP000503313"/>
    </source>
</evidence>
<gene>
    <name evidence="2" type="ORF">ADFLV_0288</name>
</gene>
<dbReference type="RefSeq" id="WP_129012147.1">
    <property type="nucleotide sequence ID" value="NZ_CP053835.1"/>
</dbReference>
<name>A0AAE7BED5_9BACT</name>
<sequence length="453" mass="53733">MKDLKPLKPNLEKEIDKIRKKKHTSINWYDLESEIDRIKDFDTFEEKEVLLYEFQKLFSNQNKSIINAYDKDLVIYKILETIILNNPIQVSATELKEKEYFIDSGIKNAVDKSLKVLNLYEIIDKNKITLQQNRKEYTLNLNKWYKKSKYRINDNEVLAILAPLITSYINIGFINEFNIEIFFEKISNIIEYTIQPSAEHNKYFELEYEITFAIEMKDKLYLLIKNRNTYEEIEIAPISIIFNNGKKYLRYKNNETNKYETKELNDLKLKLEEDIEDTNIFNANISMLKAEDIKIKQPPKKAEPKQIKLLLECDSVIYEYFNMLPLSNMIIYDEEKKLKEFSKKYNCDFMPNKFYIEATDYKEKCISVIFHCLENVKIIEPTELKNDIIERVKIFTKKNNIDICKEDNTPPTQPIKPDNNQTSKNETPIENIEIDKNGLVEKIKNSKGGNLNL</sequence>
<evidence type="ECO:0000313" key="2">
    <source>
        <dbReference type="EMBL" id="QKF76351.1"/>
    </source>
</evidence>
<dbReference type="EMBL" id="CP053835">
    <property type="protein sequence ID" value="QKF76351.1"/>
    <property type="molecule type" value="Genomic_DNA"/>
</dbReference>
<proteinExistence type="predicted"/>
<evidence type="ECO:0000256" key="1">
    <source>
        <dbReference type="SAM" id="MobiDB-lite"/>
    </source>
</evidence>
<feature type="compositionally biased region" description="Polar residues" evidence="1">
    <location>
        <begin position="418"/>
        <end position="428"/>
    </location>
</feature>
<reference evidence="2 3" key="1">
    <citation type="submission" date="2020-05" db="EMBL/GenBank/DDBJ databases">
        <title>Complete genome sequencing of Campylobacter and Arcobacter type strains.</title>
        <authorList>
            <person name="Miller W.G."/>
            <person name="Yee E."/>
        </authorList>
    </citation>
    <scope>NUCLEOTIDE SEQUENCE [LARGE SCALE GENOMIC DNA]</scope>
    <source>
        <strain evidence="2 3">LMG 25694</strain>
    </source>
</reference>
<accession>A0AAE7BED5</accession>
<feature type="region of interest" description="Disordered" evidence="1">
    <location>
        <begin position="405"/>
        <end position="431"/>
    </location>
</feature>
<dbReference type="Proteomes" id="UP000503313">
    <property type="component" value="Chromosome"/>
</dbReference>
<organism evidence="2 3">
    <name type="scientific">Arcobacter defluvii</name>
    <dbReference type="NCBI Taxonomy" id="873191"/>
    <lineage>
        <taxon>Bacteria</taxon>
        <taxon>Pseudomonadati</taxon>
        <taxon>Campylobacterota</taxon>
        <taxon>Epsilonproteobacteria</taxon>
        <taxon>Campylobacterales</taxon>
        <taxon>Arcobacteraceae</taxon>
        <taxon>Arcobacter</taxon>
    </lineage>
</organism>
<protein>
    <submittedName>
        <fullName evidence="2">Uncharacterized protein</fullName>
    </submittedName>
</protein>